<protein>
    <recommendedName>
        <fullName evidence="4">G-protein coupled receptors family 1 profile domain-containing protein</fullName>
    </recommendedName>
</protein>
<dbReference type="OrthoDB" id="2548432at2759"/>
<feature type="transmembrane region" description="Helical" evidence="1">
    <location>
        <begin position="240"/>
        <end position="261"/>
    </location>
</feature>
<proteinExistence type="predicted"/>
<sequence length="316" mass="34986">MPPPPSSSASGNPDPVDDILIQPSLNLLLIGTTLSSSLVPIFVALLFFSTRRTRRRPTFILNVLMILLGLTLGAVNGYNQARTLLGLSIAPVFSVAYASLTILVPMLTDWVVVLRVMAIYPPHKLSHRCLSIIYGPMALVKLARMVIDAVFIVQWTRAVVRNAESPFRAGMEAWATPYPKLAWFFQLFDSTYVSAIFLLRLGRGTMDASRLRKYADATGTDASQDQDEGEHSYYRRLQTLFWISTSNFIFPVIFNLAQLILVFRDPSFLDGAYILLVNSYVEILGVLLVTIWASGTGDEQVASANPVLPADEPEAQ</sequence>
<dbReference type="AlphaFoldDB" id="A0A5C2S4R8"/>
<dbReference type="EMBL" id="ML122274">
    <property type="protein sequence ID" value="RPD58601.1"/>
    <property type="molecule type" value="Genomic_DNA"/>
</dbReference>
<feature type="transmembrane region" description="Helical" evidence="1">
    <location>
        <begin position="84"/>
        <end position="108"/>
    </location>
</feature>
<keyword evidence="3" id="KW-1185">Reference proteome</keyword>
<reference evidence="2" key="1">
    <citation type="journal article" date="2018" name="Genome Biol. Evol.">
        <title>Genomics and development of Lentinus tigrinus, a white-rot wood-decaying mushroom with dimorphic fruiting bodies.</title>
        <authorList>
            <person name="Wu B."/>
            <person name="Xu Z."/>
            <person name="Knudson A."/>
            <person name="Carlson A."/>
            <person name="Chen N."/>
            <person name="Kovaka S."/>
            <person name="LaButti K."/>
            <person name="Lipzen A."/>
            <person name="Pennachio C."/>
            <person name="Riley R."/>
            <person name="Schakwitz W."/>
            <person name="Umezawa K."/>
            <person name="Ohm R.A."/>
            <person name="Grigoriev I.V."/>
            <person name="Nagy L.G."/>
            <person name="Gibbons J."/>
            <person name="Hibbett D."/>
        </authorList>
    </citation>
    <scope>NUCLEOTIDE SEQUENCE [LARGE SCALE GENOMIC DNA]</scope>
    <source>
        <strain evidence="2">ALCF2SS1-6</strain>
    </source>
</reference>
<name>A0A5C2S4R8_9APHY</name>
<gene>
    <name evidence="2" type="ORF">L227DRAFT_181691</name>
</gene>
<evidence type="ECO:0008006" key="4">
    <source>
        <dbReference type="Google" id="ProtNLM"/>
    </source>
</evidence>
<feature type="transmembrane region" description="Helical" evidence="1">
    <location>
        <begin position="27"/>
        <end position="47"/>
    </location>
</feature>
<feature type="transmembrane region" description="Helical" evidence="1">
    <location>
        <begin position="129"/>
        <end position="153"/>
    </location>
</feature>
<evidence type="ECO:0000313" key="3">
    <source>
        <dbReference type="Proteomes" id="UP000313359"/>
    </source>
</evidence>
<feature type="transmembrane region" description="Helical" evidence="1">
    <location>
        <begin position="273"/>
        <end position="293"/>
    </location>
</feature>
<keyword evidence="1" id="KW-0812">Transmembrane</keyword>
<accession>A0A5C2S4R8</accession>
<evidence type="ECO:0000313" key="2">
    <source>
        <dbReference type="EMBL" id="RPD58601.1"/>
    </source>
</evidence>
<evidence type="ECO:0000256" key="1">
    <source>
        <dbReference type="SAM" id="Phobius"/>
    </source>
</evidence>
<keyword evidence="1" id="KW-1133">Transmembrane helix</keyword>
<keyword evidence="1" id="KW-0472">Membrane</keyword>
<feature type="transmembrane region" description="Helical" evidence="1">
    <location>
        <begin position="59"/>
        <end position="78"/>
    </location>
</feature>
<dbReference type="Proteomes" id="UP000313359">
    <property type="component" value="Unassembled WGS sequence"/>
</dbReference>
<organism evidence="2 3">
    <name type="scientific">Lentinus tigrinus ALCF2SS1-6</name>
    <dbReference type="NCBI Taxonomy" id="1328759"/>
    <lineage>
        <taxon>Eukaryota</taxon>
        <taxon>Fungi</taxon>
        <taxon>Dikarya</taxon>
        <taxon>Basidiomycota</taxon>
        <taxon>Agaricomycotina</taxon>
        <taxon>Agaricomycetes</taxon>
        <taxon>Polyporales</taxon>
        <taxon>Polyporaceae</taxon>
        <taxon>Lentinus</taxon>
    </lineage>
</organism>
<feature type="transmembrane region" description="Helical" evidence="1">
    <location>
        <begin position="181"/>
        <end position="202"/>
    </location>
</feature>